<evidence type="ECO:0000313" key="3">
    <source>
        <dbReference type="EMBL" id="GHE46599.1"/>
    </source>
</evidence>
<proteinExistence type="predicted"/>
<name>A0ABQ3HY89_9SPHI</name>
<evidence type="ECO:0008006" key="5">
    <source>
        <dbReference type="Google" id="ProtNLM"/>
    </source>
</evidence>
<feature type="region of interest" description="Disordered" evidence="2">
    <location>
        <begin position="71"/>
        <end position="90"/>
    </location>
</feature>
<protein>
    <recommendedName>
        <fullName evidence="5">HTH cro/C1-type domain-containing protein</fullName>
    </recommendedName>
</protein>
<reference evidence="4" key="1">
    <citation type="journal article" date="2019" name="Int. J. Syst. Evol. Microbiol.">
        <title>The Global Catalogue of Microorganisms (GCM) 10K type strain sequencing project: providing services to taxonomists for standard genome sequencing and annotation.</title>
        <authorList>
            <consortium name="The Broad Institute Genomics Platform"/>
            <consortium name="The Broad Institute Genome Sequencing Center for Infectious Disease"/>
            <person name="Wu L."/>
            <person name="Ma J."/>
        </authorList>
    </citation>
    <scope>NUCLEOTIDE SEQUENCE [LARGE SCALE GENOMIC DNA]</scope>
    <source>
        <strain evidence="4">CGMCC 1.12966</strain>
    </source>
</reference>
<evidence type="ECO:0000256" key="2">
    <source>
        <dbReference type="SAM" id="MobiDB-lite"/>
    </source>
</evidence>
<dbReference type="Proteomes" id="UP000620550">
    <property type="component" value="Unassembled WGS sequence"/>
</dbReference>
<comment type="caution">
    <text evidence="3">The sequence shown here is derived from an EMBL/GenBank/DDBJ whole genome shotgun (WGS) entry which is preliminary data.</text>
</comment>
<sequence length="126" mass="14125">MTIKERVLHIAKQKGLQKVSFFQDLGISYANFKGPQKRSALSSDTLVTILQRYPDVDPVWLLMGEGTMMRTSVTRPEQGDGSVESNQKGEPLHAALQQAVSAQEKTIKLLEQQVSLLEQELRACRK</sequence>
<evidence type="ECO:0000256" key="1">
    <source>
        <dbReference type="SAM" id="Coils"/>
    </source>
</evidence>
<accession>A0ABQ3HY89</accession>
<dbReference type="RefSeq" id="WP_189627750.1">
    <property type="nucleotide sequence ID" value="NZ_BNAF01000014.1"/>
</dbReference>
<dbReference type="EMBL" id="BNAF01000014">
    <property type="protein sequence ID" value="GHE46599.1"/>
    <property type="molecule type" value="Genomic_DNA"/>
</dbReference>
<organism evidence="3 4">
    <name type="scientific">Sphingobacterium griseoflavum</name>
    <dbReference type="NCBI Taxonomy" id="1474952"/>
    <lineage>
        <taxon>Bacteria</taxon>
        <taxon>Pseudomonadati</taxon>
        <taxon>Bacteroidota</taxon>
        <taxon>Sphingobacteriia</taxon>
        <taxon>Sphingobacteriales</taxon>
        <taxon>Sphingobacteriaceae</taxon>
        <taxon>Sphingobacterium</taxon>
    </lineage>
</organism>
<feature type="coiled-coil region" evidence="1">
    <location>
        <begin position="93"/>
        <end position="120"/>
    </location>
</feature>
<keyword evidence="1" id="KW-0175">Coiled coil</keyword>
<gene>
    <name evidence="3" type="ORF">GCM10017764_32280</name>
</gene>
<evidence type="ECO:0000313" key="4">
    <source>
        <dbReference type="Proteomes" id="UP000620550"/>
    </source>
</evidence>
<keyword evidence="4" id="KW-1185">Reference proteome</keyword>